<proteinExistence type="predicted"/>
<evidence type="ECO:0000313" key="1">
    <source>
        <dbReference type="EMBL" id="RHN76935.1"/>
    </source>
</evidence>
<evidence type="ECO:0000313" key="2">
    <source>
        <dbReference type="Proteomes" id="UP000265566"/>
    </source>
</evidence>
<dbReference type="Gramene" id="rna328">
    <property type="protein sequence ID" value="RHN76935.1"/>
    <property type="gene ID" value="gene328"/>
</dbReference>
<protein>
    <submittedName>
        <fullName evidence="1">Uncharacterized protein</fullName>
    </submittedName>
</protein>
<gene>
    <name evidence="1" type="ORF">MtrunA17_Chr1g0149281</name>
</gene>
<name>A0A396JKW2_MEDTR</name>
<sequence>MQTFLHELTHLVLKQPSCIRFRIKNVKHMFLFFSLNNIHLFHPFLLHKLSIHNTSFLQKILSSNINLNSRKLQPNTLTHIIFLKITTKKIAVRIFRQTQSPKHIIHFHILNTSFFLHLFLSPFLTPKIRMYKHNPFNLHRTKPIILNSFNSNIMRNVTTSTITREKNI</sequence>
<dbReference type="AlphaFoldDB" id="A0A396JKW2"/>
<comment type="caution">
    <text evidence="1">The sequence shown here is derived from an EMBL/GenBank/DDBJ whole genome shotgun (WGS) entry which is preliminary data.</text>
</comment>
<accession>A0A396JKW2</accession>
<dbReference type="Proteomes" id="UP000265566">
    <property type="component" value="Chromosome 1"/>
</dbReference>
<organism evidence="1 2">
    <name type="scientific">Medicago truncatula</name>
    <name type="common">Barrel medic</name>
    <name type="synonym">Medicago tribuloides</name>
    <dbReference type="NCBI Taxonomy" id="3880"/>
    <lineage>
        <taxon>Eukaryota</taxon>
        <taxon>Viridiplantae</taxon>
        <taxon>Streptophyta</taxon>
        <taxon>Embryophyta</taxon>
        <taxon>Tracheophyta</taxon>
        <taxon>Spermatophyta</taxon>
        <taxon>Magnoliopsida</taxon>
        <taxon>eudicotyledons</taxon>
        <taxon>Gunneridae</taxon>
        <taxon>Pentapetalae</taxon>
        <taxon>rosids</taxon>
        <taxon>fabids</taxon>
        <taxon>Fabales</taxon>
        <taxon>Fabaceae</taxon>
        <taxon>Papilionoideae</taxon>
        <taxon>50 kb inversion clade</taxon>
        <taxon>NPAAA clade</taxon>
        <taxon>Hologalegina</taxon>
        <taxon>IRL clade</taxon>
        <taxon>Trifolieae</taxon>
        <taxon>Medicago</taxon>
    </lineage>
</organism>
<reference evidence="2" key="1">
    <citation type="journal article" date="2018" name="Nat. Plants">
        <title>Whole-genome landscape of Medicago truncatula symbiotic genes.</title>
        <authorList>
            <person name="Pecrix Y."/>
            <person name="Staton S.E."/>
            <person name="Sallet E."/>
            <person name="Lelandais-Briere C."/>
            <person name="Moreau S."/>
            <person name="Carrere S."/>
            <person name="Blein T."/>
            <person name="Jardinaud M.F."/>
            <person name="Latrasse D."/>
            <person name="Zouine M."/>
            <person name="Zahm M."/>
            <person name="Kreplak J."/>
            <person name="Mayjonade B."/>
            <person name="Satge C."/>
            <person name="Perez M."/>
            <person name="Cauet S."/>
            <person name="Marande W."/>
            <person name="Chantry-Darmon C."/>
            <person name="Lopez-Roques C."/>
            <person name="Bouchez O."/>
            <person name="Berard A."/>
            <person name="Debelle F."/>
            <person name="Munos S."/>
            <person name="Bendahmane A."/>
            <person name="Berges H."/>
            <person name="Niebel A."/>
            <person name="Buitink J."/>
            <person name="Frugier F."/>
            <person name="Benhamed M."/>
            <person name="Crespi M."/>
            <person name="Gouzy J."/>
            <person name="Gamas P."/>
        </authorList>
    </citation>
    <scope>NUCLEOTIDE SEQUENCE [LARGE SCALE GENOMIC DNA]</scope>
    <source>
        <strain evidence="2">cv. Jemalong A17</strain>
    </source>
</reference>
<dbReference type="EMBL" id="PSQE01000001">
    <property type="protein sequence ID" value="RHN76935.1"/>
    <property type="molecule type" value="Genomic_DNA"/>
</dbReference>